<reference evidence="5 7" key="1">
    <citation type="journal article" date="2014" name="Genome Announc.">
        <title>Comparative Genome Analysis of Two Isolates of the Fish Pathogen Piscirickettsia salmonis from Different Hosts Reveals Major Differences in Virulence-Associated Secretion Systems.</title>
        <authorList>
            <person name="Bohle H."/>
            <person name="Henriquez P."/>
            <person name="Grothusen H."/>
            <person name="Navas E."/>
            <person name="Sandoval A."/>
            <person name="Bustamante F."/>
            <person name="Bustos P."/>
            <person name="Mancilla M."/>
        </authorList>
    </citation>
    <scope>NUCLEOTIDE SEQUENCE [LARGE SCALE GENOMIC DNA]</scope>
    <source>
        <strain evidence="7">B1-32597</strain>
        <strain evidence="5">PM32597B1</strain>
    </source>
</reference>
<dbReference type="RefSeq" id="WP_016210000.1">
    <property type="nucleotide sequence ID" value="NZ_CP012413.1"/>
</dbReference>
<dbReference type="Proteomes" id="UP000029558">
    <property type="component" value="Chromosome"/>
</dbReference>
<dbReference type="PANTHER" id="PTHR11839">
    <property type="entry name" value="UDP/ADP-SUGAR PYROPHOSPHATASE"/>
    <property type="match status" value="1"/>
</dbReference>
<evidence type="ECO:0000259" key="4">
    <source>
        <dbReference type="PROSITE" id="PS51462"/>
    </source>
</evidence>
<dbReference type="EMBL" id="CP012508">
    <property type="protein sequence ID" value="ALB23931.1"/>
    <property type="molecule type" value="Genomic_DNA"/>
</dbReference>
<dbReference type="GO" id="GO:0005829">
    <property type="term" value="C:cytosol"/>
    <property type="evidence" value="ECO:0007669"/>
    <property type="project" value="TreeGrafter"/>
</dbReference>
<accession>A0A095DNG5</accession>
<dbReference type="GeneID" id="66739783"/>
<dbReference type="GO" id="GO:0047710">
    <property type="term" value="F:bis(5'-adenosyl)-triphosphatase activity"/>
    <property type="evidence" value="ECO:0007669"/>
    <property type="project" value="UniProtKB-EC"/>
</dbReference>
<dbReference type="FunFam" id="3.90.79.10:FF:000006">
    <property type="entry name" value="ADP compounds hydrolase NudE"/>
    <property type="match status" value="1"/>
</dbReference>
<dbReference type="Pfam" id="PF00293">
    <property type="entry name" value="NUDIX"/>
    <property type="match status" value="1"/>
</dbReference>
<dbReference type="GO" id="GO:0019144">
    <property type="term" value="F:ADP-sugar diphosphatase activity"/>
    <property type="evidence" value="ECO:0007669"/>
    <property type="project" value="TreeGrafter"/>
</dbReference>
<evidence type="ECO:0000313" key="7">
    <source>
        <dbReference type="Proteomes" id="UP000029558"/>
    </source>
</evidence>
<dbReference type="NCBIfam" id="NF008736">
    <property type="entry name" value="PRK11762.1"/>
    <property type="match status" value="1"/>
</dbReference>
<proteinExistence type="inferred from homology"/>
<evidence type="ECO:0000313" key="8">
    <source>
        <dbReference type="Proteomes" id="UP000422232"/>
    </source>
</evidence>
<dbReference type="STRING" id="1238.AWJ11_13785"/>
<comment type="cofactor">
    <cofactor evidence="1">
        <name>Mg(2+)</name>
        <dbReference type="ChEBI" id="CHEBI:18420"/>
    </cofactor>
</comment>
<dbReference type="Proteomes" id="UP000422232">
    <property type="component" value="Chromosome"/>
</dbReference>
<keyword evidence="2 3" id="KW-0378">Hydrolase</keyword>
<dbReference type="InterPro" id="IPR020084">
    <property type="entry name" value="NUDIX_hydrolase_CS"/>
</dbReference>
<dbReference type="EMBL" id="CP038908">
    <property type="protein sequence ID" value="QGO07153.1"/>
    <property type="molecule type" value="Genomic_DNA"/>
</dbReference>
<comment type="similarity">
    <text evidence="3">Belongs to the Nudix hydrolase family.</text>
</comment>
<dbReference type="AlphaFoldDB" id="A0A095DNG5"/>
<dbReference type="SUPFAM" id="SSF55811">
    <property type="entry name" value="Nudix"/>
    <property type="match status" value="1"/>
</dbReference>
<evidence type="ECO:0000313" key="6">
    <source>
        <dbReference type="EMBL" id="QGO07153.1"/>
    </source>
</evidence>
<dbReference type="InterPro" id="IPR015797">
    <property type="entry name" value="NUDIX_hydrolase-like_dom_sf"/>
</dbReference>
<evidence type="ECO:0000313" key="5">
    <source>
        <dbReference type="EMBL" id="ALB23931.1"/>
    </source>
</evidence>
<dbReference type="Gene3D" id="3.90.79.10">
    <property type="entry name" value="Nucleoside Triphosphate Pyrophosphohydrolase"/>
    <property type="match status" value="1"/>
</dbReference>
<dbReference type="PROSITE" id="PS51462">
    <property type="entry name" value="NUDIX"/>
    <property type="match status" value="1"/>
</dbReference>
<evidence type="ECO:0000256" key="2">
    <source>
        <dbReference type="ARBA" id="ARBA00022801"/>
    </source>
</evidence>
<protein>
    <submittedName>
        <fullName evidence="6">ADP compounds hydrolase NudE</fullName>
        <ecNumber evidence="6">3.6.1.-</ecNumber>
    </submittedName>
    <submittedName>
        <fullName evidence="5">NUDIX hydrolase</fullName>
        <ecNumber evidence="5">3.6.1.29</ecNumber>
    </submittedName>
</protein>
<dbReference type="PANTHER" id="PTHR11839:SF12">
    <property type="entry name" value="ADP COMPOUNDS HYDROLASE NUDE"/>
    <property type="match status" value="1"/>
</dbReference>
<dbReference type="PROSITE" id="PS00893">
    <property type="entry name" value="NUDIX_BOX"/>
    <property type="match status" value="1"/>
</dbReference>
<reference evidence="5" key="2">
    <citation type="submission" date="2015-08" db="EMBL/GenBank/DDBJ databases">
        <title>Complete genome sequence of Piscirickettsia salmonis strain PM32597B1.</title>
        <authorList>
            <person name="Bohle H."/>
            <person name="Henriquez P."/>
            <person name="Navas E."/>
            <person name="Grothusen H."/>
            <person name="Bustamante F."/>
            <person name="Bustos P."/>
            <person name="Bustos P."/>
            <person name="Mancilla M."/>
        </authorList>
    </citation>
    <scope>NUCLEOTIDE SEQUENCE</scope>
    <source>
        <strain evidence="5">PM32597B1</strain>
    </source>
</reference>
<dbReference type="OrthoDB" id="9806150at2"/>
<dbReference type="EC" id="3.6.1.-" evidence="6"/>
<name>A0A095DNG5_PISSA</name>
<organism evidence="6 8">
    <name type="scientific">Piscirickettsia salmonis</name>
    <dbReference type="NCBI Taxonomy" id="1238"/>
    <lineage>
        <taxon>Bacteria</taxon>
        <taxon>Pseudomonadati</taxon>
        <taxon>Pseudomonadota</taxon>
        <taxon>Gammaproteobacteria</taxon>
        <taxon>Thiotrichales</taxon>
        <taxon>Piscirickettsiaceae</taxon>
        <taxon>Piscirickettsia</taxon>
    </lineage>
</organism>
<feature type="domain" description="Nudix hydrolase" evidence="4">
    <location>
        <begin position="42"/>
        <end position="175"/>
    </location>
</feature>
<evidence type="ECO:0000256" key="1">
    <source>
        <dbReference type="ARBA" id="ARBA00001946"/>
    </source>
</evidence>
<reference evidence="6 8" key="3">
    <citation type="submission" date="2019-04" db="EMBL/GenBank/DDBJ databases">
        <title>Complete genome sequencing of Piscirickettsia salmonis strain Psal-009.</title>
        <authorList>
            <person name="Schober I."/>
            <person name="Bunk B."/>
            <person name="Sproer C."/>
            <person name="Carril G.P."/>
            <person name="Riedel T."/>
            <person name="Flores-Herrera P.A."/>
            <person name="Nourdin-Galindo G."/>
            <person name="Marshall S.H."/>
            <person name="Overmann J."/>
        </authorList>
    </citation>
    <scope>NUCLEOTIDE SEQUENCE [LARGE SCALE GENOMIC DNA]</scope>
    <source>
        <strain evidence="6 8">Psal-009</strain>
    </source>
</reference>
<keyword evidence="8" id="KW-1185">Reference proteome</keyword>
<dbReference type="CDD" id="cd24156">
    <property type="entry name" value="NUDIX_ADPRase_NudE"/>
    <property type="match status" value="1"/>
</dbReference>
<sequence>MKKKPEILKRETVAQSRFFSIEQIDLRFSNNELRQYERIPRAKHHNGAVLIVPVLDKDHFLLVREYAAGVDDYTLAFPKGLVDMGETAEQAANRELKEEVGYGAKTLTGLKTMTLAPGYFGHSIQVFVAEDLYVEKLVGDEPEELEIVSWPFENYEKLLMQEDFHEARSVAALYMVKDFLSR</sequence>
<dbReference type="PRINTS" id="PR00502">
    <property type="entry name" value="NUDIXFAMILY"/>
</dbReference>
<dbReference type="InterPro" id="IPR000086">
    <property type="entry name" value="NUDIX_hydrolase_dom"/>
</dbReference>
<dbReference type="GO" id="GO:0019693">
    <property type="term" value="P:ribose phosphate metabolic process"/>
    <property type="evidence" value="ECO:0007669"/>
    <property type="project" value="TreeGrafter"/>
</dbReference>
<dbReference type="InterPro" id="IPR020476">
    <property type="entry name" value="Nudix_hydrolase"/>
</dbReference>
<dbReference type="GO" id="GO:0006753">
    <property type="term" value="P:nucleoside phosphate metabolic process"/>
    <property type="evidence" value="ECO:0007669"/>
    <property type="project" value="TreeGrafter"/>
</dbReference>
<evidence type="ECO:0000256" key="3">
    <source>
        <dbReference type="RuleBase" id="RU003476"/>
    </source>
</evidence>
<dbReference type="EC" id="3.6.1.29" evidence="5"/>
<gene>
    <name evidence="6" type="primary">nudE</name>
    <name evidence="5" type="ORF">KU39_2755</name>
    <name evidence="6" type="ORF">Psal009_03091</name>
</gene>